<organism evidence="1 2">
    <name type="scientific">Mucispirillum schaedleri ASF457</name>
    <dbReference type="NCBI Taxonomy" id="1379858"/>
    <lineage>
        <taxon>Bacteria</taxon>
        <taxon>Pseudomonadati</taxon>
        <taxon>Deferribacterota</taxon>
        <taxon>Deferribacteres</taxon>
        <taxon>Deferribacterales</taxon>
        <taxon>Mucispirillaceae</taxon>
        <taxon>Mucispirillum</taxon>
    </lineage>
</organism>
<reference evidence="1" key="1">
    <citation type="journal article" date="2014" name="Genome Announc.">
        <title>Draft genome sequences of the altered schaedler flora, a defined bacterial community from gnotobiotic mice.</title>
        <authorList>
            <person name="Wannemuehler M.J."/>
            <person name="Overstreet A.M."/>
            <person name="Ward D.V."/>
            <person name="Phillips G.J."/>
        </authorList>
    </citation>
    <scope>NUCLEOTIDE SEQUENCE</scope>
    <source>
        <strain evidence="1">ASF457</strain>
    </source>
</reference>
<protein>
    <submittedName>
        <fullName evidence="1">Uncharacterized protein</fullName>
    </submittedName>
</protein>
<sequence>MRKIVYILFLVLLSVNLYAQNIGGPIVRGVEPKEPAVLGDPKLLDPFNNPDEVDEPYIEDPDMTRMELPFKEPEILFDRELQDEMLQRYYEKEPEAPLLFEPDLRYKDPMAKEPEPLIVVPDERNIGKCPKGLKCN</sequence>
<proteinExistence type="predicted"/>
<reference evidence="1" key="3">
    <citation type="submission" date="2022-06" db="EMBL/GenBank/DDBJ databases">
        <title>Resources to Facilitate Use of the Altered Schaedler Flora (ASF) Mouse Model to Study Microbiome Function.</title>
        <authorList>
            <person name="Proctor A."/>
            <person name="Parvinroo S."/>
            <person name="Richie T."/>
            <person name="Jia X."/>
            <person name="Lee S.T.M."/>
            <person name="Karp P.D."/>
            <person name="Paley S."/>
            <person name="Kostic A.D."/>
            <person name="Pierre J.F."/>
            <person name="Wannemuehler M.J."/>
            <person name="Phillips G.J."/>
        </authorList>
    </citation>
    <scope>NUCLEOTIDE SEQUENCE</scope>
    <source>
        <strain evidence="1">ASF457</strain>
    </source>
</reference>
<dbReference type="KEGG" id="msch:N508_001477"/>
<gene>
    <name evidence="1" type="ORF">N508_001477</name>
</gene>
<evidence type="ECO:0000313" key="1">
    <source>
        <dbReference type="EMBL" id="USF24391.1"/>
    </source>
</evidence>
<dbReference type="AlphaFoldDB" id="V2Q012"/>
<dbReference type="Proteomes" id="UP000017429">
    <property type="component" value="Chromosome"/>
</dbReference>
<reference evidence="1" key="2">
    <citation type="submission" date="2022-05" db="EMBL/GenBank/DDBJ databases">
        <authorList>
            <person name="Proctor A.L."/>
            <person name="Phillips G.J."/>
            <person name="Wannemuehler M.J."/>
        </authorList>
    </citation>
    <scope>NUCLEOTIDE SEQUENCE</scope>
    <source>
        <strain evidence="1">ASF457</strain>
    </source>
</reference>
<dbReference type="EMBL" id="CP097562">
    <property type="protein sequence ID" value="USF24391.1"/>
    <property type="molecule type" value="Genomic_DNA"/>
</dbReference>
<accession>V2Q012</accession>
<dbReference type="RefSeq" id="WP_023275774.1">
    <property type="nucleotide sequence ID" value="NZ_CP097562.1"/>
</dbReference>
<evidence type="ECO:0000313" key="2">
    <source>
        <dbReference type="Proteomes" id="UP000017429"/>
    </source>
</evidence>
<keyword evidence="2" id="KW-1185">Reference proteome</keyword>
<name>V2Q012_9BACT</name>